<sequence>MPLKARYLPPQTTPLRGSRELMNSSCCIASFSPSEEALYLWQNALVDLSFQHEFLLDGILALSAIHKAVLRPEASNPLRLRSPEYIDLAIKSFRFHLDRPSATTIVPLFSLSSLLVVYNFAVAQIQPPDDPIAALCHMARLMKGIAQITSNSRDLWDHLLASVVKPLLISLDRDLTGVSETPELLRLRDWVIHMQDLDPVIRKTYLESIDELHVVFRNVRSPDGGKRSPIAVALIWPATLSPSFLDYLDRKDPVALVILAHFAILCRLHEDAWFMRSWGGWIFEAVEKELGPQYQSYVEWPRQALQPAEVMAREAYE</sequence>
<dbReference type="AlphaFoldDB" id="A0AAV9PIC4"/>
<evidence type="ECO:0008006" key="3">
    <source>
        <dbReference type="Google" id="ProtNLM"/>
    </source>
</evidence>
<comment type="caution">
    <text evidence="1">The sequence shown here is derived from an EMBL/GenBank/DDBJ whole genome shotgun (WGS) entry which is preliminary data.</text>
</comment>
<keyword evidence="2" id="KW-1185">Reference proteome</keyword>
<protein>
    <recommendedName>
        <fullName evidence="3">C6 zinc finger domain-containing protein</fullName>
    </recommendedName>
</protein>
<dbReference type="GeneID" id="89924507"/>
<dbReference type="RefSeq" id="XP_064661756.1">
    <property type="nucleotide sequence ID" value="XM_064800417.1"/>
</dbReference>
<gene>
    <name evidence="1" type="ORF">LTR77_003160</name>
</gene>
<dbReference type="GO" id="GO:0001228">
    <property type="term" value="F:DNA-binding transcription activator activity, RNA polymerase II-specific"/>
    <property type="evidence" value="ECO:0007669"/>
    <property type="project" value="TreeGrafter"/>
</dbReference>
<proteinExistence type="predicted"/>
<dbReference type="PANTHER" id="PTHR47784:SF4">
    <property type="entry name" value="ZN(II)2CYS6 TRANSCRIPTION FACTOR (EUROFUNG)"/>
    <property type="match status" value="1"/>
</dbReference>
<evidence type="ECO:0000313" key="2">
    <source>
        <dbReference type="Proteomes" id="UP001337655"/>
    </source>
</evidence>
<dbReference type="EMBL" id="JAVRRT010000004">
    <property type="protein sequence ID" value="KAK5173038.1"/>
    <property type="molecule type" value="Genomic_DNA"/>
</dbReference>
<evidence type="ECO:0000313" key="1">
    <source>
        <dbReference type="EMBL" id="KAK5173038.1"/>
    </source>
</evidence>
<dbReference type="InterPro" id="IPR053157">
    <property type="entry name" value="Sterol_Uptake_Regulator"/>
</dbReference>
<organism evidence="1 2">
    <name type="scientific">Saxophila tyrrhenica</name>
    <dbReference type="NCBI Taxonomy" id="1690608"/>
    <lineage>
        <taxon>Eukaryota</taxon>
        <taxon>Fungi</taxon>
        <taxon>Dikarya</taxon>
        <taxon>Ascomycota</taxon>
        <taxon>Pezizomycotina</taxon>
        <taxon>Dothideomycetes</taxon>
        <taxon>Dothideomycetidae</taxon>
        <taxon>Mycosphaerellales</taxon>
        <taxon>Extremaceae</taxon>
        <taxon>Saxophila</taxon>
    </lineage>
</organism>
<accession>A0AAV9PIC4</accession>
<name>A0AAV9PIC4_9PEZI</name>
<reference evidence="1 2" key="1">
    <citation type="submission" date="2023-08" db="EMBL/GenBank/DDBJ databases">
        <title>Black Yeasts Isolated from many extreme environments.</title>
        <authorList>
            <person name="Coleine C."/>
            <person name="Stajich J.E."/>
            <person name="Selbmann L."/>
        </authorList>
    </citation>
    <scope>NUCLEOTIDE SEQUENCE [LARGE SCALE GENOMIC DNA]</scope>
    <source>
        <strain evidence="1 2">CCFEE 5935</strain>
    </source>
</reference>
<dbReference type="Proteomes" id="UP001337655">
    <property type="component" value="Unassembled WGS sequence"/>
</dbReference>
<dbReference type="PANTHER" id="PTHR47784">
    <property type="entry name" value="STEROL UPTAKE CONTROL PROTEIN 2"/>
    <property type="match status" value="1"/>
</dbReference>